<evidence type="ECO:0000313" key="2">
    <source>
        <dbReference type="Proteomes" id="UP000236163"/>
    </source>
</evidence>
<organism evidence="1 2">
    <name type="scientific">Salmonella enterica subsp. houtenae serovar 50:g,z51:-</name>
    <dbReference type="NCBI Taxonomy" id="1173947"/>
    <lineage>
        <taxon>Bacteria</taxon>
        <taxon>Pseudomonadati</taxon>
        <taxon>Pseudomonadota</taxon>
        <taxon>Gammaproteobacteria</taxon>
        <taxon>Enterobacterales</taxon>
        <taxon>Enterobacteriaceae</taxon>
        <taxon>Salmonella</taxon>
    </lineage>
</organism>
<dbReference type="EMBL" id="JWSP02000006">
    <property type="protein sequence ID" value="PNO27914.1"/>
    <property type="molecule type" value="Genomic_DNA"/>
</dbReference>
<sequence>MERDELEEEHATFIAGEIGGAVIQCIDSIEINHDNAVEYLEGKRRAIGNVIHKVVLRGSETIVQMGILYA</sequence>
<dbReference type="AlphaFoldDB" id="A0A2K0IY06"/>
<proteinExistence type="predicted"/>
<comment type="caution">
    <text evidence="1">The sequence shown here is derived from an EMBL/GenBank/DDBJ whole genome shotgun (WGS) entry which is preliminary data.</text>
</comment>
<protein>
    <submittedName>
        <fullName evidence="1">Uncharacterized protein</fullName>
    </submittedName>
</protein>
<evidence type="ECO:0000313" key="1">
    <source>
        <dbReference type="EMBL" id="PNO27914.1"/>
    </source>
</evidence>
<dbReference type="Proteomes" id="UP000236163">
    <property type="component" value="Unassembled WGS sequence"/>
</dbReference>
<gene>
    <name evidence="1" type="ORF">RK55_023020</name>
</gene>
<reference evidence="2" key="1">
    <citation type="submission" date="2017-12" db="EMBL/GenBank/DDBJ databases">
        <title>FDA dAtabase for Regulatory Grade micrObial Sequences (FDA-ARGOS): Supporting development and validation of Infectious Disease Dx tests.</title>
        <authorList>
            <person name="Sichtig H."/>
            <person name="Tallon L."/>
            <person name="Sadzewicz L."/>
            <person name="Sengamalay N."/>
            <person name="Nagaraj S."/>
            <person name="Vavikolanu K."/>
            <person name="Aluvathingal J."/>
            <person name="Nadendla S."/>
            <person name="Pirone D.C."/>
            <person name="Hoffman M."/>
            <person name="Muruvanda T."/>
            <person name="Allard M."/>
            <person name="Evans P."/>
        </authorList>
    </citation>
    <scope>NUCLEOTIDE SEQUENCE [LARGE SCALE GENOMIC DNA]</scope>
    <source>
        <strain evidence="2">FDAARGOS_55</strain>
    </source>
</reference>
<accession>A0A2K0IY06</accession>
<name>A0A2K0IY06_SALHO</name>